<accession>A0ABQ9YS53</accession>
<feature type="region of interest" description="Disordered" evidence="1">
    <location>
        <begin position="83"/>
        <end position="117"/>
    </location>
</feature>
<dbReference type="EMBL" id="JAOYFB010000001">
    <property type="protein sequence ID" value="KAK4003425.1"/>
    <property type="molecule type" value="Genomic_DNA"/>
</dbReference>
<evidence type="ECO:0000256" key="1">
    <source>
        <dbReference type="SAM" id="MobiDB-lite"/>
    </source>
</evidence>
<organism evidence="2 3">
    <name type="scientific">Daphnia magna</name>
    <dbReference type="NCBI Taxonomy" id="35525"/>
    <lineage>
        <taxon>Eukaryota</taxon>
        <taxon>Metazoa</taxon>
        <taxon>Ecdysozoa</taxon>
        <taxon>Arthropoda</taxon>
        <taxon>Crustacea</taxon>
        <taxon>Branchiopoda</taxon>
        <taxon>Diplostraca</taxon>
        <taxon>Cladocera</taxon>
        <taxon>Anomopoda</taxon>
        <taxon>Daphniidae</taxon>
        <taxon>Daphnia</taxon>
    </lineage>
</organism>
<keyword evidence="3" id="KW-1185">Reference proteome</keyword>
<name>A0ABQ9YS53_9CRUS</name>
<sequence>MSMFALPTSVRVLRQTKREVEGRGGMATKRNNSGGEVVRVGWDATGSGQVVLHAGSVSRDALLIILRWLSFVSPLLQPMPCANVPSCSSSIHPTAENNERQQQQKRLRRHKKKPALQ</sequence>
<evidence type="ECO:0000313" key="2">
    <source>
        <dbReference type="EMBL" id="KAK4003425.1"/>
    </source>
</evidence>
<feature type="compositionally biased region" description="Polar residues" evidence="1">
    <location>
        <begin position="85"/>
        <end position="96"/>
    </location>
</feature>
<protein>
    <submittedName>
        <fullName evidence="2">Uncharacterized protein</fullName>
    </submittedName>
</protein>
<reference evidence="2 3" key="1">
    <citation type="journal article" date="2023" name="Nucleic Acids Res.">
        <title>The hologenome of Daphnia magna reveals possible DNA methylation and microbiome-mediated evolution of the host genome.</title>
        <authorList>
            <person name="Chaturvedi A."/>
            <person name="Li X."/>
            <person name="Dhandapani V."/>
            <person name="Marshall H."/>
            <person name="Kissane S."/>
            <person name="Cuenca-Cambronero M."/>
            <person name="Asole G."/>
            <person name="Calvet F."/>
            <person name="Ruiz-Romero M."/>
            <person name="Marangio P."/>
            <person name="Guigo R."/>
            <person name="Rago D."/>
            <person name="Mirbahai L."/>
            <person name="Eastwood N."/>
            <person name="Colbourne J.K."/>
            <person name="Zhou J."/>
            <person name="Mallon E."/>
            <person name="Orsini L."/>
        </authorList>
    </citation>
    <scope>NUCLEOTIDE SEQUENCE [LARGE SCALE GENOMIC DNA]</scope>
    <source>
        <strain evidence="2">LRV0_1</strain>
    </source>
</reference>
<proteinExistence type="predicted"/>
<gene>
    <name evidence="2" type="ORF">OUZ56_005191</name>
</gene>
<comment type="caution">
    <text evidence="2">The sequence shown here is derived from an EMBL/GenBank/DDBJ whole genome shotgun (WGS) entry which is preliminary data.</text>
</comment>
<dbReference type="Proteomes" id="UP001234178">
    <property type="component" value="Unassembled WGS sequence"/>
</dbReference>
<feature type="compositionally biased region" description="Basic residues" evidence="1">
    <location>
        <begin position="103"/>
        <end position="117"/>
    </location>
</feature>
<evidence type="ECO:0000313" key="3">
    <source>
        <dbReference type="Proteomes" id="UP001234178"/>
    </source>
</evidence>